<reference evidence="2 3" key="1">
    <citation type="journal article" date="2016" name="Nat. Commun.">
        <title>Extremotolerant tardigrade genome and improved radiotolerance of human cultured cells by tardigrade-unique protein.</title>
        <authorList>
            <person name="Hashimoto T."/>
            <person name="Horikawa D.D."/>
            <person name="Saito Y."/>
            <person name="Kuwahara H."/>
            <person name="Kozuka-Hata H."/>
            <person name="Shin-I T."/>
            <person name="Minakuchi Y."/>
            <person name="Ohishi K."/>
            <person name="Motoyama A."/>
            <person name="Aizu T."/>
            <person name="Enomoto A."/>
            <person name="Kondo K."/>
            <person name="Tanaka S."/>
            <person name="Hara Y."/>
            <person name="Koshikawa S."/>
            <person name="Sagara H."/>
            <person name="Miura T."/>
            <person name="Yokobori S."/>
            <person name="Miyagawa K."/>
            <person name="Suzuki Y."/>
            <person name="Kubo T."/>
            <person name="Oyama M."/>
            <person name="Kohara Y."/>
            <person name="Fujiyama A."/>
            <person name="Arakawa K."/>
            <person name="Katayama T."/>
            <person name="Toyoda A."/>
            <person name="Kunieda T."/>
        </authorList>
    </citation>
    <scope>NUCLEOTIDE SEQUENCE [LARGE SCALE GENOMIC DNA]</scope>
    <source>
        <strain evidence="2 3">YOKOZUNA-1</strain>
    </source>
</reference>
<protein>
    <submittedName>
        <fullName evidence="2">Uncharacterized protein</fullName>
    </submittedName>
</protein>
<sequence length="630" mass="71754">MSDNPLPTMSKEDVPQESFWICNYCTFAENPITVGRCVACDNYKGIRSERNKTLRATVWDFTLPADRPRERRPAPSRATAGRTVVTRPNLVKERNVAAIIQKNIGTALRAANPAPPPLSVVPQPPTRCQVARKSMKAFHKEEETQPDEEPVTEVETVRSPRTRKIRSKHRRSRSITHRSFSRFTPEASESSASCSRSRLRRNADVYAMVSEDDTTQYWPGTKFPTVLPKKKKKRSTIVSFDSNLHTVSIPQVRNTYGYTNEDSMESTEIPEPTNVFSVNRLHKQVREDFSLKSITWTSVSPVSPQKRSKRRTRRVVELEEDGINSPAEVRASTPRSRNRELDPAVQVMKIATDQHWRILTQREQRSGTVSPTKGRRDGHSGSSRGLQDSISPLKARSDRSPCRPFSFDQKRVYAEETDEDGSLRQKRHNKGILKYSGVSFDDPSKKSKYSPSVPAFPRSVVGSFSGYSGLTRSPRLAAREAFKLVRQEPLENSVESSSQEWSDDLYQPNRERKRRINISLEKRESGKILKDGNAIYRTKKDPHVRKRKARPLISVAEKRKKRRENVVPVGAEVEEPAPINSGKRTVTASLLPKPDEKIYKFERFVVPHGEVELAFEEMIFSDYGFSSDEE</sequence>
<feature type="region of interest" description="Disordered" evidence="1">
    <location>
        <begin position="356"/>
        <end position="430"/>
    </location>
</feature>
<feature type="region of interest" description="Disordered" evidence="1">
    <location>
        <begin position="300"/>
        <end position="319"/>
    </location>
</feature>
<accession>A0A1D1V6T6</accession>
<feature type="compositionally biased region" description="Basic and acidic residues" evidence="1">
    <location>
        <begin position="356"/>
        <end position="365"/>
    </location>
</feature>
<feature type="region of interest" description="Disordered" evidence="1">
    <location>
        <begin position="139"/>
        <end position="186"/>
    </location>
</feature>
<name>A0A1D1V6T6_RAMVA</name>
<proteinExistence type="predicted"/>
<evidence type="ECO:0000256" key="1">
    <source>
        <dbReference type="SAM" id="MobiDB-lite"/>
    </source>
</evidence>
<dbReference type="EMBL" id="BDGG01000003">
    <property type="protein sequence ID" value="GAU95792.1"/>
    <property type="molecule type" value="Genomic_DNA"/>
</dbReference>
<organism evidence="2 3">
    <name type="scientific">Ramazzottius varieornatus</name>
    <name type="common">Water bear</name>
    <name type="synonym">Tardigrade</name>
    <dbReference type="NCBI Taxonomy" id="947166"/>
    <lineage>
        <taxon>Eukaryota</taxon>
        <taxon>Metazoa</taxon>
        <taxon>Ecdysozoa</taxon>
        <taxon>Tardigrada</taxon>
        <taxon>Eutardigrada</taxon>
        <taxon>Parachela</taxon>
        <taxon>Hypsibioidea</taxon>
        <taxon>Ramazzottiidae</taxon>
        <taxon>Ramazzottius</taxon>
    </lineage>
</organism>
<feature type="region of interest" description="Disordered" evidence="1">
    <location>
        <begin position="325"/>
        <end position="344"/>
    </location>
</feature>
<dbReference type="AlphaFoldDB" id="A0A1D1V6T6"/>
<gene>
    <name evidence="2" type="primary">RvY_07348-1</name>
    <name evidence="2" type="synonym">RvY_07348.1</name>
    <name evidence="2" type="ORF">RvY_07348</name>
</gene>
<evidence type="ECO:0000313" key="3">
    <source>
        <dbReference type="Proteomes" id="UP000186922"/>
    </source>
</evidence>
<dbReference type="Proteomes" id="UP000186922">
    <property type="component" value="Unassembled WGS sequence"/>
</dbReference>
<comment type="caution">
    <text evidence="2">The sequence shown here is derived from an EMBL/GenBank/DDBJ whole genome shotgun (WGS) entry which is preliminary data.</text>
</comment>
<feature type="compositionally biased region" description="Basic residues" evidence="1">
    <location>
        <begin position="160"/>
        <end position="180"/>
    </location>
</feature>
<keyword evidence="3" id="KW-1185">Reference proteome</keyword>
<evidence type="ECO:0000313" key="2">
    <source>
        <dbReference type="EMBL" id="GAU95792.1"/>
    </source>
</evidence>